<name>A0ABW3R5N7_9PSEU</name>
<feature type="compositionally biased region" description="Polar residues" evidence="1">
    <location>
        <begin position="80"/>
        <end position="103"/>
    </location>
</feature>
<sequence>MSRAWRRWRAEARQRRHHRPFRIAEPAWHAGDRARLTAFVTAVTTALADRPEPGPAEPSPVESGTADPRAADPRAAEPGTVQSQTAQPGTAESQTVESQTAQLGPTEPGTAEPGPAESGLAEAATNLWRARRKIAKAGVDASREGRQVARLLTSAQEALDRAGVVIQDHDGLAFHPDLLLDVLAFAEDPALTRDVVVETVRPSVYLGDRRIQRGQVVVGCPETGGGRS</sequence>
<gene>
    <name evidence="2" type="ORF">ACFQ3T_34340</name>
</gene>
<protein>
    <recommendedName>
        <fullName evidence="4">Nucleotide exchange factor GrpE</fullName>
    </recommendedName>
</protein>
<evidence type="ECO:0000256" key="1">
    <source>
        <dbReference type="SAM" id="MobiDB-lite"/>
    </source>
</evidence>
<dbReference type="EMBL" id="JBHTLK010000348">
    <property type="protein sequence ID" value="MFD1152241.1"/>
    <property type="molecule type" value="Genomic_DNA"/>
</dbReference>
<feature type="compositionally biased region" description="Low complexity" evidence="1">
    <location>
        <begin position="104"/>
        <end position="117"/>
    </location>
</feature>
<dbReference type="RefSeq" id="WP_380729945.1">
    <property type="nucleotide sequence ID" value="NZ_JBHTLK010000348.1"/>
</dbReference>
<keyword evidence="3" id="KW-1185">Reference proteome</keyword>
<dbReference type="Proteomes" id="UP001597168">
    <property type="component" value="Unassembled WGS sequence"/>
</dbReference>
<reference evidence="3" key="1">
    <citation type="journal article" date="2019" name="Int. J. Syst. Evol. Microbiol.">
        <title>The Global Catalogue of Microorganisms (GCM) 10K type strain sequencing project: providing services to taxonomists for standard genome sequencing and annotation.</title>
        <authorList>
            <consortium name="The Broad Institute Genomics Platform"/>
            <consortium name="The Broad Institute Genome Sequencing Center for Infectious Disease"/>
            <person name="Wu L."/>
            <person name="Ma J."/>
        </authorList>
    </citation>
    <scope>NUCLEOTIDE SEQUENCE [LARGE SCALE GENOMIC DNA]</scope>
    <source>
        <strain evidence="3">CCUG 60214</strain>
    </source>
</reference>
<evidence type="ECO:0000313" key="2">
    <source>
        <dbReference type="EMBL" id="MFD1152241.1"/>
    </source>
</evidence>
<evidence type="ECO:0008006" key="4">
    <source>
        <dbReference type="Google" id="ProtNLM"/>
    </source>
</evidence>
<accession>A0ABW3R5N7</accession>
<organism evidence="2 3">
    <name type="scientific">Saccharothrix hoggarensis</name>
    <dbReference type="NCBI Taxonomy" id="913853"/>
    <lineage>
        <taxon>Bacteria</taxon>
        <taxon>Bacillati</taxon>
        <taxon>Actinomycetota</taxon>
        <taxon>Actinomycetes</taxon>
        <taxon>Pseudonocardiales</taxon>
        <taxon>Pseudonocardiaceae</taxon>
        <taxon>Saccharothrix</taxon>
    </lineage>
</organism>
<comment type="caution">
    <text evidence="2">The sequence shown here is derived from an EMBL/GenBank/DDBJ whole genome shotgun (WGS) entry which is preliminary data.</text>
</comment>
<evidence type="ECO:0000313" key="3">
    <source>
        <dbReference type="Proteomes" id="UP001597168"/>
    </source>
</evidence>
<proteinExistence type="predicted"/>
<feature type="region of interest" description="Disordered" evidence="1">
    <location>
        <begin position="47"/>
        <end position="118"/>
    </location>
</feature>